<dbReference type="PANTHER" id="PTHR11384:SF67">
    <property type="entry name" value="ATP-BINDING CASSETTE SUB-FAMILY D MEMBER 1"/>
    <property type="match status" value="1"/>
</dbReference>
<dbReference type="GO" id="GO:0005778">
    <property type="term" value="C:peroxisomal membrane"/>
    <property type="evidence" value="ECO:0007669"/>
    <property type="project" value="UniProtKB-SubCell"/>
</dbReference>
<feature type="domain" description="ABC transporter" evidence="10">
    <location>
        <begin position="303"/>
        <end position="530"/>
    </location>
</feature>
<evidence type="ECO:0000256" key="2">
    <source>
        <dbReference type="ARBA" id="ARBA00008575"/>
    </source>
</evidence>
<dbReference type="STRING" id="42156.A0A3P6UPZ6"/>
<evidence type="ECO:0000256" key="3">
    <source>
        <dbReference type="ARBA" id="ARBA00022448"/>
    </source>
</evidence>
<dbReference type="GO" id="GO:0042760">
    <property type="term" value="P:very long-chain fatty acid catabolic process"/>
    <property type="evidence" value="ECO:0007669"/>
    <property type="project" value="TreeGrafter"/>
</dbReference>
<evidence type="ECO:0000313" key="11">
    <source>
        <dbReference type="EMBL" id="VDK80314.1"/>
    </source>
</evidence>
<feature type="transmembrane region" description="Helical" evidence="9">
    <location>
        <begin position="183"/>
        <end position="201"/>
    </location>
</feature>
<keyword evidence="8 9" id="KW-0472">Membrane</keyword>
<dbReference type="GO" id="GO:0016887">
    <property type="term" value="F:ATP hydrolysis activity"/>
    <property type="evidence" value="ECO:0007669"/>
    <property type="project" value="InterPro"/>
</dbReference>
<sequence>MEGYVAIAFRARLTQHAYNKYLSDCTYYHVNSLDERLKNVDQCLTDDIAAFCQTTSRLFSLILKPLFDIIFVGLTLIYKSWRAKLGPGIFILIIIGPSVLMSTAGLLQYISPNFNELLSEESKKKGDLRFLHSNLIANSEEVALYRGHETEKISLLKAFSNIQHHAYLICRKKIPYVMVEQYLLKYLWTATGMIIIAPPLFTKKSTKTSSEIEVGNRTGRFMTAKNLMSVIAGAAEKLMVSYKEVIELLGYASRVYHMFKVFEDVKQQKFIRKGGLKNLSENKAEQYSAHEIRGKIVQTNGVVRLCNVPIVTPAGNVIVNNFSIEIHAGMHLFITGPNGCGKSSLFRILGGLWPVYRGRLELPPKAEMYYLPQRPYMTFGNLREQIIYPDTLVDMQKKGITDSALMDILKTVHLSDLVKREGDFESKREWTDVLSGGEKQRLGLARIFYHQPKYALLDECTSAVSIDVEALIYQAMKDAGFTLISVSHRPSLRRFHTHLLHYDGQGRYRLSPIDSKILLSFDSDISKNEVCTLPFV</sequence>
<evidence type="ECO:0000256" key="9">
    <source>
        <dbReference type="SAM" id="Phobius"/>
    </source>
</evidence>
<accession>A0A3P6UPZ6</accession>
<comment type="similarity">
    <text evidence="2">Belongs to the ABC transporter superfamily. ABCD family. Peroxisomal fatty acyl CoA transporter (TC 3.A.1.203) subfamily.</text>
</comment>
<dbReference type="FunFam" id="3.40.50.300:FF:000636">
    <property type="entry name" value="ATP-binding cassette sub-family D member 3"/>
    <property type="match status" value="1"/>
</dbReference>
<dbReference type="InterPro" id="IPR003593">
    <property type="entry name" value="AAA+_ATPase"/>
</dbReference>
<evidence type="ECO:0000256" key="4">
    <source>
        <dbReference type="ARBA" id="ARBA00022692"/>
    </source>
</evidence>
<dbReference type="GO" id="GO:0007031">
    <property type="term" value="P:peroxisome organization"/>
    <property type="evidence" value="ECO:0007669"/>
    <property type="project" value="TreeGrafter"/>
</dbReference>
<organism evidence="11 12">
    <name type="scientific">Litomosoides sigmodontis</name>
    <name type="common">Filarial nematode worm</name>
    <dbReference type="NCBI Taxonomy" id="42156"/>
    <lineage>
        <taxon>Eukaryota</taxon>
        <taxon>Metazoa</taxon>
        <taxon>Ecdysozoa</taxon>
        <taxon>Nematoda</taxon>
        <taxon>Chromadorea</taxon>
        <taxon>Rhabditida</taxon>
        <taxon>Spirurina</taxon>
        <taxon>Spiruromorpha</taxon>
        <taxon>Filarioidea</taxon>
        <taxon>Onchocercidae</taxon>
        <taxon>Litomosoides</taxon>
    </lineage>
</organism>
<dbReference type="EMBL" id="UYRX01000331">
    <property type="protein sequence ID" value="VDK80314.1"/>
    <property type="molecule type" value="Genomic_DNA"/>
</dbReference>
<keyword evidence="5" id="KW-0547">Nucleotide-binding</keyword>
<evidence type="ECO:0000256" key="7">
    <source>
        <dbReference type="ARBA" id="ARBA00022989"/>
    </source>
</evidence>
<dbReference type="CDD" id="cd03223">
    <property type="entry name" value="ABCD_peroxisomal_ALDP"/>
    <property type="match status" value="1"/>
</dbReference>
<dbReference type="SUPFAM" id="SSF52540">
    <property type="entry name" value="P-loop containing nucleoside triphosphate hydrolases"/>
    <property type="match status" value="1"/>
</dbReference>
<gene>
    <name evidence="11" type="ORF">NLS_LOCUS4859</name>
</gene>
<dbReference type="InterPro" id="IPR003439">
    <property type="entry name" value="ABC_transporter-like_ATP-bd"/>
</dbReference>
<comment type="subcellular location">
    <subcellularLocation>
        <location evidence="1">Peroxisome membrane</location>
        <topology evidence="1">Multi-pass membrane protein</topology>
    </subcellularLocation>
</comment>
<evidence type="ECO:0000259" key="10">
    <source>
        <dbReference type="PROSITE" id="PS50893"/>
    </source>
</evidence>
<dbReference type="OrthoDB" id="422637at2759"/>
<reference evidence="11 12" key="1">
    <citation type="submission" date="2018-08" db="EMBL/GenBank/DDBJ databases">
        <authorList>
            <person name="Laetsch R D."/>
            <person name="Stevens L."/>
            <person name="Kumar S."/>
            <person name="Blaxter L. M."/>
        </authorList>
    </citation>
    <scope>NUCLEOTIDE SEQUENCE [LARGE SCALE GENOMIC DNA]</scope>
</reference>
<dbReference type="Gene3D" id="1.20.1560.10">
    <property type="entry name" value="ABC transporter type 1, transmembrane domain"/>
    <property type="match status" value="1"/>
</dbReference>
<dbReference type="Proteomes" id="UP000277928">
    <property type="component" value="Unassembled WGS sequence"/>
</dbReference>
<dbReference type="OMA" id="CHRTSLW"/>
<feature type="transmembrane region" description="Helical" evidence="9">
    <location>
        <begin position="89"/>
        <end position="110"/>
    </location>
</feature>
<evidence type="ECO:0000313" key="12">
    <source>
        <dbReference type="Proteomes" id="UP000277928"/>
    </source>
</evidence>
<dbReference type="PROSITE" id="PS00211">
    <property type="entry name" value="ABC_TRANSPORTER_1"/>
    <property type="match status" value="1"/>
</dbReference>
<dbReference type="InterPro" id="IPR050835">
    <property type="entry name" value="ABC_transporter_sub-D"/>
</dbReference>
<keyword evidence="4 9" id="KW-0812">Transmembrane</keyword>
<dbReference type="GO" id="GO:0005324">
    <property type="term" value="F:long-chain fatty acid transmembrane transporter activity"/>
    <property type="evidence" value="ECO:0007669"/>
    <property type="project" value="TreeGrafter"/>
</dbReference>
<dbReference type="PROSITE" id="PS50893">
    <property type="entry name" value="ABC_TRANSPORTER_2"/>
    <property type="match status" value="1"/>
</dbReference>
<dbReference type="InterPro" id="IPR027417">
    <property type="entry name" value="P-loop_NTPase"/>
</dbReference>
<name>A0A3P6UPZ6_LITSI</name>
<dbReference type="Pfam" id="PF00005">
    <property type="entry name" value="ABC_tran"/>
    <property type="match status" value="1"/>
</dbReference>
<dbReference type="GO" id="GO:0015910">
    <property type="term" value="P:long-chain fatty acid import into peroxisome"/>
    <property type="evidence" value="ECO:0007669"/>
    <property type="project" value="TreeGrafter"/>
</dbReference>
<dbReference type="SMART" id="SM00382">
    <property type="entry name" value="AAA"/>
    <property type="match status" value="1"/>
</dbReference>
<evidence type="ECO:0000256" key="5">
    <source>
        <dbReference type="ARBA" id="ARBA00022741"/>
    </source>
</evidence>
<evidence type="ECO:0000256" key="6">
    <source>
        <dbReference type="ARBA" id="ARBA00022840"/>
    </source>
</evidence>
<dbReference type="GO" id="GO:0005524">
    <property type="term" value="F:ATP binding"/>
    <property type="evidence" value="ECO:0007669"/>
    <property type="project" value="UniProtKB-KW"/>
</dbReference>
<dbReference type="PANTHER" id="PTHR11384">
    <property type="entry name" value="ATP-BINDING CASSETTE, SUB-FAMILY D MEMBER"/>
    <property type="match status" value="1"/>
</dbReference>
<dbReference type="GO" id="GO:0006635">
    <property type="term" value="P:fatty acid beta-oxidation"/>
    <property type="evidence" value="ECO:0007669"/>
    <property type="project" value="TreeGrafter"/>
</dbReference>
<evidence type="ECO:0000256" key="8">
    <source>
        <dbReference type="ARBA" id="ARBA00023136"/>
    </source>
</evidence>
<dbReference type="SUPFAM" id="SSF90123">
    <property type="entry name" value="ABC transporter transmembrane region"/>
    <property type="match status" value="1"/>
</dbReference>
<dbReference type="Pfam" id="PF06472">
    <property type="entry name" value="ABC_membrane_2"/>
    <property type="match status" value="1"/>
</dbReference>
<dbReference type="InterPro" id="IPR017871">
    <property type="entry name" value="ABC_transporter-like_CS"/>
</dbReference>
<protein>
    <recommendedName>
        <fullName evidence="10">ABC transporter domain-containing protein</fullName>
    </recommendedName>
</protein>
<dbReference type="Gene3D" id="3.40.50.300">
    <property type="entry name" value="P-loop containing nucleotide triphosphate hydrolases"/>
    <property type="match status" value="1"/>
</dbReference>
<keyword evidence="3" id="KW-0813">Transport</keyword>
<dbReference type="InterPro" id="IPR036640">
    <property type="entry name" value="ABC1_TM_sf"/>
</dbReference>
<dbReference type="InterPro" id="IPR011527">
    <property type="entry name" value="ABC1_TM_dom"/>
</dbReference>
<keyword evidence="7 9" id="KW-1133">Transmembrane helix</keyword>
<keyword evidence="12" id="KW-1185">Reference proteome</keyword>
<proteinExistence type="inferred from homology"/>
<dbReference type="GO" id="GO:0140359">
    <property type="term" value="F:ABC-type transporter activity"/>
    <property type="evidence" value="ECO:0007669"/>
    <property type="project" value="InterPro"/>
</dbReference>
<feature type="transmembrane region" description="Helical" evidence="9">
    <location>
        <begin position="58"/>
        <end position="77"/>
    </location>
</feature>
<dbReference type="AlphaFoldDB" id="A0A3P6UPZ6"/>
<evidence type="ECO:0000256" key="1">
    <source>
        <dbReference type="ARBA" id="ARBA00004585"/>
    </source>
</evidence>
<keyword evidence="6" id="KW-0067">ATP-binding</keyword>